<dbReference type="AlphaFoldDB" id="A0A7I7T1V8"/>
<keyword evidence="4" id="KW-1185">Reference proteome</keyword>
<gene>
    <name evidence="3" type="ORF">MHEL_14900</name>
</gene>
<dbReference type="Pfam" id="PF14247">
    <property type="entry name" value="DUF4344"/>
    <property type="match status" value="1"/>
</dbReference>
<name>A0A7I7T1V8_9MYCO</name>
<accession>A0A7I7T1V8</accession>
<keyword evidence="2" id="KW-0732">Signal</keyword>
<feature type="chain" id="PRO_5039270436" description="Metallopeptidase DUF4344" evidence="2">
    <location>
        <begin position="17"/>
        <end position="307"/>
    </location>
</feature>
<dbReference type="InterPro" id="IPR025644">
    <property type="entry name" value="DUF4344"/>
</dbReference>
<evidence type="ECO:0008006" key="5">
    <source>
        <dbReference type="Google" id="ProtNLM"/>
    </source>
</evidence>
<reference evidence="3 4" key="1">
    <citation type="journal article" date="2019" name="Emerg. Microbes Infect.">
        <title>Comprehensive subspecies identification of 175 nontuberculous mycobacteria species based on 7547 genomic profiles.</title>
        <authorList>
            <person name="Matsumoto Y."/>
            <person name="Kinjo T."/>
            <person name="Motooka D."/>
            <person name="Nabeya D."/>
            <person name="Jung N."/>
            <person name="Uechi K."/>
            <person name="Horii T."/>
            <person name="Iida T."/>
            <person name="Fujita J."/>
            <person name="Nakamura S."/>
        </authorList>
    </citation>
    <scope>NUCLEOTIDE SEQUENCE [LARGE SCALE GENOMIC DNA]</scope>
    <source>
        <strain evidence="3 4">JCM 30396</strain>
    </source>
</reference>
<dbReference type="KEGG" id="mhev:MHEL_14900"/>
<dbReference type="Proteomes" id="UP000467148">
    <property type="component" value="Chromosome"/>
</dbReference>
<proteinExistence type="predicted"/>
<feature type="signal peptide" evidence="2">
    <location>
        <begin position="1"/>
        <end position="16"/>
    </location>
</feature>
<feature type="region of interest" description="Disordered" evidence="1">
    <location>
        <begin position="22"/>
        <end position="73"/>
    </location>
</feature>
<organism evidence="3 4">
    <name type="scientific">Mycolicibacterium helvum</name>
    <dbReference type="NCBI Taxonomy" id="1534349"/>
    <lineage>
        <taxon>Bacteria</taxon>
        <taxon>Bacillati</taxon>
        <taxon>Actinomycetota</taxon>
        <taxon>Actinomycetes</taxon>
        <taxon>Mycobacteriales</taxon>
        <taxon>Mycobacteriaceae</taxon>
        <taxon>Mycolicibacterium</taxon>
    </lineage>
</organism>
<evidence type="ECO:0000256" key="2">
    <source>
        <dbReference type="SAM" id="SignalP"/>
    </source>
</evidence>
<evidence type="ECO:0000256" key="1">
    <source>
        <dbReference type="SAM" id="MobiDB-lite"/>
    </source>
</evidence>
<evidence type="ECO:0000313" key="4">
    <source>
        <dbReference type="Proteomes" id="UP000467148"/>
    </source>
</evidence>
<evidence type="ECO:0000313" key="3">
    <source>
        <dbReference type="EMBL" id="BBY63247.1"/>
    </source>
</evidence>
<dbReference type="EMBL" id="AP022596">
    <property type="protein sequence ID" value="BBY63247.1"/>
    <property type="molecule type" value="Genomic_DNA"/>
</dbReference>
<sequence>MRGRACSIGMALLSLAAVTAGCGHDDASKSSGPSSEAAVVAKTAQAPPEVSGQPDVNANGVPDASTDDKDWPGKMTATYEDATSPEAITGRDIMKNDHLLEDLADGMTDSMKLPHDIPLIGKQCGTANAYWSPSDKSITICYEDAADALDIYTKAGDADPKASAINSEIATFYHETGHMVIDLYDLPATGKEEDVADQLAAYILLAPGPDGKIDPASVQAVKDFAREFKGYSDQKGGAIDEGQLSDVHSLDLARMYNLECWVYGADPVGNADLVNNGSLPKDRAGGCADEYAKLSSSWDTLLGPYLK</sequence>
<dbReference type="RefSeq" id="WP_163746928.1">
    <property type="nucleotide sequence ID" value="NZ_AP022596.1"/>
</dbReference>
<dbReference type="PROSITE" id="PS51257">
    <property type="entry name" value="PROKAR_LIPOPROTEIN"/>
    <property type="match status" value="1"/>
</dbReference>
<protein>
    <recommendedName>
        <fullName evidence="5">Metallopeptidase DUF4344</fullName>
    </recommendedName>
</protein>